<keyword evidence="5" id="KW-1185">Reference proteome</keyword>
<evidence type="ECO:0000256" key="3">
    <source>
        <dbReference type="ARBA" id="ARBA00023239"/>
    </source>
</evidence>
<protein>
    <submittedName>
        <fullName evidence="4">Enoyl-CoA hydratase-related protein</fullName>
    </submittedName>
</protein>
<accession>A0ABT1XB26</accession>
<organism evidence="4 5">
    <name type="scientific">Roseomonas populi</name>
    <dbReference type="NCBI Taxonomy" id="3121582"/>
    <lineage>
        <taxon>Bacteria</taxon>
        <taxon>Pseudomonadati</taxon>
        <taxon>Pseudomonadota</taxon>
        <taxon>Alphaproteobacteria</taxon>
        <taxon>Acetobacterales</taxon>
        <taxon>Roseomonadaceae</taxon>
        <taxon>Roseomonas</taxon>
    </lineage>
</organism>
<comment type="similarity">
    <text evidence="1">Belongs to the enoyl-CoA hydratase/isomerase family.</text>
</comment>
<reference evidence="4 5" key="1">
    <citation type="submission" date="2022-06" db="EMBL/GenBank/DDBJ databases">
        <title>Roseomonas CN29.</title>
        <authorList>
            <person name="Cheng Y."/>
            <person name="He X."/>
        </authorList>
    </citation>
    <scope>NUCLEOTIDE SEQUENCE [LARGE SCALE GENOMIC DNA]</scope>
    <source>
        <strain evidence="4 5">CN29</strain>
    </source>
</reference>
<dbReference type="RefSeq" id="WP_257718561.1">
    <property type="nucleotide sequence ID" value="NZ_JANJOU010000026.1"/>
</dbReference>
<dbReference type="PANTHER" id="PTHR11941">
    <property type="entry name" value="ENOYL-COA HYDRATASE-RELATED"/>
    <property type="match status" value="1"/>
</dbReference>
<evidence type="ECO:0000256" key="2">
    <source>
        <dbReference type="ARBA" id="ARBA00023098"/>
    </source>
</evidence>
<proteinExistence type="inferred from homology"/>
<dbReference type="Pfam" id="PF00378">
    <property type="entry name" value="ECH_1"/>
    <property type="match status" value="1"/>
</dbReference>
<sequence length="256" mass="26460">MDGADTIDLSREGPVAVITLNRPQVRNAIDLAAAHRLAAAVDAVEADPAIRIAIITGAGEVAFSAGADLRARARGEGRAVIAPHGFAGFVRRPRRKPFIAAVNGFAVGGGLEIALACELVVAAPHASFSLPEPMRGLIAGGDCLPLAFRRLPPALAWEVALAGRRLMAEEALAAGMVNRVAPDVLGTAREMARAVMAGAPRAIEGTIALARRLMAAAPPDYDALAERTQATLMATADAAEAARAFAEKRAPVWADA</sequence>
<dbReference type="InterPro" id="IPR001753">
    <property type="entry name" value="Enoyl-CoA_hydra/iso"/>
</dbReference>
<dbReference type="PANTHER" id="PTHR11941:SF169">
    <property type="entry name" value="(7AS)-7A-METHYL-1,5-DIOXO-2,3,5,6,7,7A-HEXAHYDRO-1H-INDENE-CARBOXYL-COA HYDROLASE"/>
    <property type="match status" value="1"/>
</dbReference>
<evidence type="ECO:0000256" key="1">
    <source>
        <dbReference type="ARBA" id="ARBA00005254"/>
    </source>
</evidence>
<dbReference type="Gene3D" id="3.90.226.10">
    <property type="entry name" value="2-enoyl-CoA Hydratase, Chain A, domain 1"/>
    <property type="match status" value="1"/>
</dbReference>
<evidence type="ECO:0000313" key="5">
    <source>
        <dbReference type="Proteomes" id="UP001524642"/>
    </source>
</evidence>
<dbReference type="CDD" id="cd06558">
    <property type="entry name" value="crotonase-like"/>
    <property type="match status" value="1"/>
</dbReference>
<dbReference type="SUPFAM" id="SSF52096">
    <property type="entry name" value="ClpP/crotonase"/>
    <property type="match status" value="1"/>
</dbReference>
<dbReference type="InterPro" id="IPR029045">
    <property type="entry name" value="ClpP/crotonase-like_dom_sf"/>
</dbReference>
<comment type="caution">
    <text evidence="4">The sequence shown here is derived from an EMBL/GenBank/DDBJ whole genome shotgun (WGS) entry which is preliminary data.</text>
</comment>
<dbReference type="Proteomes" id="UP001524642">
    <property type="component" value="Unassembled WGS sequence"/>
</dbReference>
<dbReference type="InterPro" id="IPR014748">
    <property type="entry name" value="Enoyl-CoA_hydra_C"/>
</dbReference>
<gene>
    <name evidence="4" type="ORF">NRP21_22890</name>
</gene>
<dbReference type="EMBL" id="JANJOU010000026">
    <property type="protein sequence ID" value="MCR0984909.1"/>
    <property type="molecule type" value="Genomic_DNA"/>
</dbReference>
<name>A0ABT1XB26_9PROT</name>
<keyword evidence="2" id="KW-0443">Lipid metabolism</keyword>
<evidence type="ECO:0000313" key="4">
    <source>
        <dbReference type="EMBL" id="MCR0984909.1"/>
    </source>
</evidence>
<keyword evidence="3" id="KW-0456">Lyase</keyword>
<dbReference type="Gene3D" id="1.10.12.10">
    <property type="entry name" value="Lyase 2-enoyl-coa Hydratase, Chain A, domain 2"/>
    <property type="match status" value="1"/>
</dbReference>